<dbReference type="EMBL" id="QVQW01000029">
    <property type="protein sequence ID" value="RKU44588.1"/>
    <property type="molecule type" value="Genomic_DNA"/>
</dbReference>
<evidence type="ECO:0000256" key="1">
    <source>
        <dbReference type="SAM" id="MobiDB-lite"/>
    </source>
</evidence>
<accession>A0A420Y9L5</accession>
<reference evidence="2 3" key="1">
    <citation type="submission" date="2018-08" db="EMBL/GenBank/DDBJ databases">
        <title>Draft genome of the lignicolous fungus Coniochaeta pulveracea.</title>
        <authorList>
            <person name="Borstlap C.J."/>
            <person name="De Witt R.N."/>
            <person name="Botha A."/>
            <person name="Volschenk H."/>
        </authorList>
    </citation>
    <scope>NUCLEOTIDE SEQUENCE [LARGE SCALE GENOMIC DNA]</scope>
    <source>
        <strain evidence="2 3">CAB683</strain>
    </source>
</reference>
<feature type="region of interest" description="Disordered" evidence="1">
    <location>
        <begin position="64"/>
        <end position="85"/>
    </location>
</feature>
<feature type="compositionally biased region" description="Acidic residues" evidence="1">
    <location>
        <begin position="628"/>
        <end position="639"/>
    </location>
</feature>
<evidence type="ECO:0000313" key="2">
    <source>
        <dbReference type="EMBL" id="RKU44588.1"/>
    </source>
</evidence>
<feature type="compositionally biased region" description="Acidic residues" evidence="1">
    <location>
        <begin position="468"/>
        <end position="508"/>
    </location>
</feature>
<sequence>MEQVEASAQEEDLLPAPEYSSLPPTPSLSPVRPVTPTVTSTEVQVPVLANMDEVERVQMDVDMLDESSLSDRGATSDRQDVLNNNSDVDMTAWPIEARSEPDRDALVLPSAPGSSLVLVRPASPVEEVVGDEESLDVEMAEASAEEAKSTDIDDPSDEESFPVAEFGTVAPVASASATAGVVPWVPPPLPTTSSFDFVTPAAAILAAPAGNFTFEVGASTVGPVSFAPPVQVPGQQGLFSWLPPAAALPPLRIRGPATQVVQEQSGGQKEEAALPVTPSPGPAFAAVAPPALVDPVQLEPQVPPPPTPVVAPREQQEEVRRHEEHAPPAPELDDDADIEELIRRHCEERGITDLDAPIDLDGISELGSDPEVETEDPVHQENPGSSEQNSAAQYDAAQAEDDAAPDLGDAHSNAGSISFDFYGRGDGDDGLSFALPSTGHLPADYALSDGSYEFDEDDLYGSDRGELVLDEGAGEDLYADGAEADNMQEEEDEQEAGEEDDYDPFADESVEAGAAAVFQTDHQLDVQRAIQEAEAHVRRPRFSELVGLASPAQPRPAVSAPQPRRIIQPRSIRARANLEEAQPTPRPAFFSQSMNPAALEPRRIAPLGGRWTGRAMAAQPSPEREREPYEDDTSIEEDC</sequence>
<evidence type="ECO:0000313" key="3">
    <source>
        <dbReference type="Proteomes" id="UP000275385"/>
    </source>
</evidence>
<comment type="caution">
    <text evidence="2">The sequence shown here is derived from an EMBL/GenBank/DDBJ whole genome shotgun (WGS) entry which is preliminary data.</text>
</comment>
<dbReference type="Proteomes" id="UP000275385">
    <property type="component" value="Unassembled WGS sequence"/>
</dbReference>
<proteinExistence type="predicted"/>
<dbReference type="AlphaFoldDB" id="A0A420Y9L5"/>
<feature type="region of interest" description="Disordered" evidence="1">
    <location>
        <begin position="125"/>
        <end position="159"/>
    </location>
</feature>
<gene>
    <name evidence="2" type="ORF">DL546_005119</name>
</gene>
<keyword evidence="3" id="KW-1185">Reference proteome</keyword>
<name>A0A420Y9L5_9PEZI</name>
<feature type="region of interest" description="Disordered" evidence="1">
    <location>
        <begin position="606"/>
        <end position="639"/>
    </location>
</feature>
<feature type="compositionally biased region" description="Basic and acidic residues" evidence="1">
    <location>
        <begin position="340"/>
        <end position="352"/>
    </location>
</feature>
<feature type="compositionally biased region" description="Basic and acidic residues" evidence="1">
    <location>
        <begin position="314"/>
        <end position="326"/>
    </location>
</feature>
<feature type="region of interest" description="Disordered" evidence="1">
    <location>
        <begin position="546"/>
        <end position="566"/>
    </location>
</feature>
<protein>
    <submittedName>
        <fullName evidence="2">Uncharacterized protein</fullName>
    </submittedName>
</protein>
<feature type="region of interest" description="Disordered" evidence="1">
    <location>
        <begin position="1"/>
        <end position="38"/>
    </location>
</feature>
<feature type="region of interest" description="Disordered" evidence="1">
    <location>
        <begin position="296"/>
        <end position="508"/>
    </location>
</feature>
<organism evidence="2 3">
    <name type="scientific">Coniochaeta pulveracea</name>
    <dbReference type="NCBI Taxonomy" id="177199"/>
    <lineage>
        <taxon>Eukaryota</taxon>
        <taxon>Fungi</taxon>
        <taxon>Dikarya</taxon>
        <taxon>Ascomycota</taxon>
        <taxon>Pezizomycotina</taxon>
        <taxon>Sordariomycetes</taxon>
        <taxon>Sordariomycetidae</taxon>
        <taxon>Coniochaetales</taxon>
        <taxon>Coniochaetaceae</taxon>
        <taxon>Coniochaeta</taxon>
    </lineage>
</organism>
<feature type="compositionally biased region" description="Low complexity" evidence="1">
    <location>
        <begin position="28"/>
        <end position="38"/>
    </location>
</feature>
<feature type="compositionally biased region" description="Acidic residues" evidence="1">
    <location>
        <begin position="128"/>
        <end position="139"/>
    </location>
</feature>